<dbReference type="AlphaFoldDB" id="A0A2S5KNH7"/>
<dbReference type="Pfam" id="PF08448">
    <property type="entry name" value="PAS_4"/>
    <property type="match status" value="1"/>
</dbReference>
<dbReference type="PROSITE" id="PS50112">
    <property type="entry name" value="PAS"/>
    <property type="match status" value="2"/>
</dbReference>
<dbReference type="InterPro" id="IPR000014">
    <property type="entry name" value="PAS"/>
</dbReference>
<dbReference type="SUPFAM" id="SSF141868">
    <property type="entry name" value="EAL domain-like"/>
    <property type="match status" value="1"/>
</dbReference>
<evidence type="ECO:0000259" key="3">
    <source>
        <dbReference type="PROSITE" id="PS50113"/>
    </source>
</evidence>
<dbReference type="Proteomes" id="UP000238196">
    <property type="component" value="Unassembled WGS sequence"/>
</dbReference>
<feature type="domain" description="PAS" evidence="2">
    <location>
        <begin position="210"/>
        <end position="280"/>
    </location>
</feature>
<dbReference type="SUPFAM" id="SSF55785">
    <property type="entry name" value="PYP-like sensor domain (PAS domain)"/>
    <property type="match status" value="2"/>
</dbReference>
<dbReference type="Pfam" id="PF00990">
    <property type="entry name" value="GGDEF"/>
    <property type="match status" value="1"/>
</dbReference>
<evidence type="ECO:0000259" key="5">
    <source>
        <dbReference type="PROSITE" id="PS50887"/>
    </source>
</evidence>
<evidence type="ECO:0000259" key="2">
    <source>
        <dbReference type="PROSITE" id="PS50112"/>
    </source>
</evidence>
<dbReference type="InterPro" id="IPR013656">
    <property type="entry name" value="PAS_4"/>
</dbReference>
<dbReference type="Pfam" id="PF13426">
    <property type="entry name" value="PAS_9"/>
    <property type="match status" value="1"/>
</dbReference>
<feature type="domain" description="PAS" evidence="2">
    <location>
        <begin position="36"/>
        <end position="99"/>
    </location>
</feature>
<dbReference type="PANTHER" id="PTHR44757:SF2">
    <property type="entry name" value="BIOFILM ARCHITECTURE MAINTENANCE PROTEIN MBAA"/>
    <property type="match status" value="1"/>
</dbReference>
<dbReference type="InterPro" id="IPR029787">
    <property type="entry name" value="Nucleotide_cyclase"/>
</dbReference>
<dbReference type="FunFam" id="3.20.20.450:FF:000001">
    <property type="entry name" value="Cyclic di-GMP phosphodiesterase yahA"/>
    <property type="match status" value="1"/>
</dbReference>
<dbReference type="InterPro" id="IPR000160">
    <property type="entry name" value="GGDEF_dom"/>
</dbReference>
<dbReference type="PROSITE" id="PS50887">
    <property type="entry name" value="GGDEF"/>
    <property type="match status" value="1"/>
</dbReference>
<dbReference type="InterPro" id="IPR001633">
    <property type="entry name" value="EAL_dom"/>
</dbReference>
<dbReference type="InterPro" id="IPR035919">
    <property type="entry name" value="EAL_sf"/>
</dbReference>
<dbReference type="InterPro" id="IPR035965">
    <property type="entry name" value="PAS-like_dom_sf"/>
</dbReference>
<accession>A0A2S5KNH7</accession>
<dbReference type="NCBIfam" id="TIGR00229">
    <property type="entry name" value="sensory_box"/>
    <property type="match status" value="2"/>
</dbReference>
<dbReference type="InterPro" id="IPR043128">
    <property type="entry name" value="Rev_trsase/Diguanyl_cyclase"/>
</dbReference>
<comment type="caution">
    <text evidence="6">The sequence shown here is derived from an EMBL/GenBank/DDBJ whole genome shotgun (WGS) entry which is preliminary data.</text>
</comment>
<dbReference type="SUPFAM" id="SSF55073">
    <property type="entry name" value="Nucleotide cyclase"/>
    <property type="match status" value="1"/>
</dbReference>
<evidence type="ECO:0000313" key="7">
    <source>
        <dbReference type="Proteomes" id="UP000238196"/>
    </source>
</evidence>
<dbReference type="InterPro" id="IPR052155">
    <property type="entry name" value="Biofilm_reg_signaling"/>
</dbReference>
<evidence type="ECO:0000259" key="4">
    <source>
        <dbReference type="PROSITE" id="PS50883"/>
    </source>
</evidence>
<dbReference type="PANTHER" id="PTHR44757">
    <property type="entry name" value="DIGUANYLATE CYCLASE DGCP"/>
    <property type="match status" value="1"/>
</dbReference>
<dbReference type="CDD" id="cd01948">
    <property type="entry name" value="EAL"/>
    <property type="match status" value="1"/>
</dbReference>
<feature type="domain" description="GGDEF" evidence="5">
    <location>
        <begin position="367"/>
        <end position="505"/>
    </location>
</feature>
<feature type="domain" description="PAC" evidence="3">
    <location>
        <begin position="283"/>
        <end position="335"/>
    </location>
</feature>
<dbReference type="PROSITE" id="PS50113">
    <property type="entry name" value="PAC"/>
    <property type="match status" value="1"/>
</dbReference>
<dbReference type="SMART" id="SM00052">
    <property type="entry name" value="EAL"/>
    <property type="match status" value="1"/>
</dbReference>
<protein>
    <submittedName>
        <fullName evidence="6">Diguanylate cyclase</fullName>
    </submittedName>
</protein>
<dbReference type="Gene3D" id="3.30.450.20">
    <property type="entry name" value="PAS domain"/>
    <property type="match status" value="2"/>
</dbReference>
<reference evidence="6 7" key="1">
    <citation type="submission" date="2018-02" db="EMBL/GenBank/DDBJ databases">
        <title>novel marine gammaproteobacteria from coastal saline agro ecosystem.</title>
        <authorList>
            <person name="Krishnan R."/>
            <person name="Ramesh Kumar N."/>
        </authorList>
    </citation>
    <scope>NUCLEOTIDE SEQUENCE [LARGE SCALE GENOMIC DNA]</scope>
    <source>
        <strain evidence="6 7">228</strain>
    </source>
</reference>
<dbReference type="OrthoDB" id="5293040at2"/>
<gene>
    <name evidence="6" type="ORF">C4K68_16430</name>
</gene>
<dbReference type="PROSITE" id="PS50883">
    <property type="entry name" value="EAL"/>
    <property type="match status" value="1"/>
</dbReference>
<evidence type="ECO:0000313" key="6">
    <source>
        <dbReference type="EMBL" id="PPC76223.1"/>
    </source>
</evidence>
<feature type="domain" description="EAL" evidence="4">
    <location>
        <begin position="514"/>
        <end position="762"/>
    </location>
</feature>
<organism evidence="6 7">
    <name type="scientific">Proteobacteria bacterium 228</name>
    <dbReference type="NCBI Taxonomy" id="2083153"/>
    <lineage>
        <taxon>Bacteria</taxon>
        <taxon>Pseudomonadati</taxon>
        <taxon>Pseudomonadota</taxon>
    </lineage>
</organism>
<dbReference type="CDD" id="cd00130">
    <property type="entry name" value="PAS"/>
    <property type="match status" value="2"/>
</dbReference>
<evidence type="ECO:0000256" key="1">
    <source>
        <dbReference type="SAM" id="Phobius"/>
    </source>
</evidence>
<sequence length="769" mass="86536">MGWIRGVLLVLVWLSLTGRAGAEMPVQSIIALPGDLLQQSGTPMMLIDPQSGRILAANPAAIHFYGYSGEQLARMSIDQINSLDPAEVAAERQRALKEKRNYFVFPHRLANGEIRTMQVNSWPVQLNNGGKALFSVLIDVTGQPLARDQLLSYTGKLESMVEARNSELLQTQVRYTRMLMAALAVTLVVVLWLLVNVRRRRHAEKELTRQTILLSGLLDSIPDLVFFKDPQGVYLGCNLAFTHFVGRDRDRIVGRTDADLFGAELAAMFRSYDERMMRTGIPRSNEEEVRYPDGRQVLLDTLKAPLHDASGKLVGLLGISRDITARKQAEARIENLAFYDSLTQLPNRIQLNQRLPEVIQQLGVSGQHGVLLFIDLDYFKTINDVFGHATGDELLQIMAGRLRRHARERDILARLGGDEFVLVMTQLSNDEAIARADADQRIAELQRHMAMPVSLHAREVKLGCSVGAVLFGDTWEVHADLLKCADMAMYQAKDAGRGTCSWYEPALRERIEYRFTVGEELRHALRKDEFVLYLQPQVDGNGQICSFETLVRWQHPQRGLVLPGEFIPVAEENGLIAELGDWVLNHTCHLMAQHPRLHCSVNVSVRQFLHPEFLDRIDSLLRDHEIGASRLTLEVTESLLIADVEQVALKMQSLQQLGVRLSIDDFGTGYSSLAYLKRLPIDELKIDRDFVRDLPGDTSDASLVVLILAMARHLNLSVVAEGVENAEQAEFLRQHGCHYYQGYFYGRPQPIDSWLEVLDHARGVRPAAI</sequence>
<dbReference type="Gene3D" id="3.30.70.270">
    <property type="match status" value="1"/>
</dbReference>
<dbReference type="SMART" id="SM00267">
    <property type="entry name" value="GGDEF"/>
    <property type="match status" value="1"/>
</dbReference>
<dbReference type="InterPro" id="IPR000700">
    <property type="entry name" value="PAS-assoc_C"/>
</dbReference>
<keyword evidence="1" id="KW-0812">Transmembrane</keyword>
<keyword evidence="1" id="KW-1133">Transmembrane helix</keyword>
<dbReference type="Gene3D" id="3.20.20.450">
    <property type="entry name" value="EAL domain"/>
    <property type="match status" value="1"/>
</dbReference>
<dbReference type="SMART" id="SM00091">
    <property type="entry name" value="PAS"/>
    <property type="match status" value="2"/>
</dbReference>
<feature type="transmembrane region" description="Helical" evidence="1">
    <location>
        <begin position="175"/>
        <end position="195"/>
    </location>
</feature>
<name>A0A2S5KNH7_9PROT</name>
<dbReference type="EMBL" id="PRLP01000055">
    <property type="protein sequence ID" value="PPC76223.1"/>
    <property type="molecule type" value="Genomic_DNA"/>
</dbReference>
<proteinExistence type="predicted"/>
<dbReference type="CDD" id="cd01949">
    <property type="entry name" value="GGDEF"/>
    <property type="match status" value="1"/>
</dbReference>
<dbReference type="NCBIfam" id="TIGR00254">
    <property type="entry name" value="GGDEF"/>
    <property type="match status" value="1"/>
</dbReference>
<keyword evidence="1" id="KW-0472">Membrane</keyword>
<dbReference type="Pfam" id="PF00563">
    <property type="entry name" value="EAL"/>
    <property type="match status" value="1"/>
</dbReference>